<keyword evidence="3 6" id="KW-0812">Transmembrane</keyword>
<gene>
    <name evidence="8" type="ORF">E4K67_21105</name>
</gene>
<keyword evidence="2" id="KW-1003">Cell membrane</keyword>
<proteinExistence type="predicted"/>
<evidence type="ECO:0000256" key="6">
    <source>
        <dbReference type="SAM" id="Phobius"/>
    </source>
</evidence>
<keyword evidence="4 6" id="KW-1133">Transmembrane helix</keyword>
<feature type="transmembrane region" description="Helical" evidence="6">
    <location>
        <begin position="32"/>
        <end position="53"/>
    </location>
</feature>
<dbReference type="GO" id="GO:0009326">
    <property type="term" value="C:formate dehydrogenase complex"/>
    <property type="evidence" value="ECO:0007669"/>
    <property type="project" value="TreeGrafter"/>
</dbReference>
<feature type="transmembrane region" description="Helical" evidence="6">
    <location>
        <begin position="171"/>
        <end position="193"/>
    </location>
</feature>
<evidence type="ECO:0000256" key="1">
    <source>
        <dbReference type="ARBA" id="ARBA00004651"/>
    </source>
</evidence>
<evidence type="ECO:0000259" key="7">
    <source>
        <dbReference type="Pfam" id="PF01292"/>
    </source>
</evidence>
<evidence type="ECO:0000256" key="2">
    <source>
        <dbReference type="ARBA" id="ARBA00022475"/>
    </source>
</evidence>
<dbReference type="GO" id="GO:0005886">
    <property type="term" value="C:plasma membrane"/>
    <property type="evidence" value="ECO:0007669"/>
    <property type="project" value="UniProtKB-SubCell"/>
</dbReference>
<evidence type="ECO:0000256" key="3">
    <source>
        <dbReference type="ARBA" id="ARBA00022692"/>
    </source>
</evidence>
<dbReference type="InterPro" id="IPR016174">
    <property type="entry name" value="Di-haem_cyt_TM"/>
</dbReference>
<dbReference type="GO" id="GO:0036397">
    <property type="term" value="F:formate dehydrogenase (quinone) activity"/>
    <property type="evidence" value="ECO:0007669"/>
    <property type="project" value="TreeGrafter"/>
</dbReference>
<dbReference type="PANTHER" id="PTHR30074:SF6">
    <property type="entry name" value="FORMATE DEHYDROGENASE GAMMA SUBUNIT"/>
    <property type="match status" value="1"/>
</dbReference>
<dbReference type="InterPro" id="IPR051817">
    <property type="entry name" value="FDH_cytochrome_b556_subunit"/>
</dbReference>
<dbReference type="GO" id="GO:0015944">
    <property type="term" value="P:formate oxidation"/>
    <property type="evidence" value="ECO:0007669"/>
    <property type="project" value="TreeGrafter"/>
</dbReference>
<name>A0A4Z0R229_9FIRM</name>
<protein>
    <submittedName>
        <fullName evidence="8">Formate dehydrogenase</fullName>
    </submittedName>
</protein>
<dbReference type="PANTHER" id="PTHR30074">
    <property type="entry name" value="FORMATE DEHYDROGENASE, NITRATE-INDUCIBLE, CYTOCHROME B556 FDN SUBUNIT"/>
    <property type="match status" value="1"/>
</dbReference>
<keyword evidence="9" id="KW-1185">Reference proteome</keyword>
<dbReference type="Pfam" id="PF01292">
    <property type="entry name" value="Ni_hydr_CYTB"/>
    <property type="match status" value="1"/>
</dbReference>
<feature type="transmembrane region" description="Helical" evidence="6">
    <location>
        <begin position="140"/>
        <end position="159"/>
    </location>
</feature>
<organism evidence="8 9">
    <name type="scientific">Desulfosporosinus fructosivorans</name>
    <dbReference type="NCBI Taxonomy" id="2018669"/>
    <lineage>
        <taxon>Bacteria</taxon>
        <taxon>Bacillati</taxon>
        <taxon>Bacillota</taxon>
        <taxon>Clostridia</taxon>
        <taxon>Eubacteriales</taxon>
        <taxon>Desulfitobacteriaceae</taxon>
        <taxon>Desulfosporosinus</taxon>
    </lineage>
</organism>
<dbReference type="Proteomes" id="UP000298460">
    <property type="component" value="Unassembled WGS sequence"/>
</dbReference>
<reference evidence="8 9" key="1">
    <citation type="submission" date="2019-03" db="EMBL/GenBank/DDBJ databases">
        <title>Draft Genome Sequence of Desulfosporosinus fructosivorans Strain 63.6F, Isolated from Marine Sediment in the Baltic Sea.</title>
        <authorList>
            <person name="Hausmann B."/>
            <person name="Vandieken V."/>
            <person name="Pjevac P."/>
            <person name="Schreck K."/>
            <person name="Herbold C.W."/>
            <person name="Loy A."/>
        </authorList>
    </citation>
    <scope>NUCLEOTIDE SEQUENCE [LARGE SCALE GENOMIC DNA]</scope>
    <source>
        <strain evidence="8 9">63.6F</strain>
    </source>
</reference>
<comment type="caution">
    <text evidence="8">The sequence shown here is derived from an EMBL/GenBank/DDBJ whole genome shotgun (WGS) entry which is preliminary data.</text>
</comment>
<evidence type="ECO:0000313" key="8">
    <source>
        <dbReference type="EMBL" id="TGE36425.1"/>
    </source>
</evidence>
<dbReference type="OrthoDB" id="1808646at2"/>
<dbReference type="SUPFAM" id="SSF81342">
    <property type="entry name" value="Transmembrane di-heme cytochromes"/>
    <property type="match status" value="1"/>
</dbReference>
<dbReference type="Gene3D" id="1.20.950.20">
    <property type="entry name" value="Transmembrane di-heme cytochromes, Chain C"/>
    <property type="match status" value="1"/>
</dbReference>
<evidence type="ECO:0000256" key="4">
    <source>
        <dbReference type="ARBA" id="ARBA00022989"/>
    </source>
</evidence>
<dbReference type="AlphaFoldDB" id="A0A4Z0R229"/>
<feature type="transmembrane region" description="Helical" evidence="6">
    <location>
        <begin position="65"/>
        <end position="88"/>
    </location>
</feature>
<accession>A0A4Z0R229</accession>
<keyword evidence="5 6" id="KW-0472">Membrane</keyword>
<dbReference type="GO" id="GO:0022904">
    <property type="term" value="P:respiratory electron transport chain"/>
    <property type="evidence" value="ECO:0007669"/>
    <property type="project" value="InterPro"/>
</dbReference>
<dbReference type="EMBL" id="SPQQ01000008">
    <property type="protein sequence ID" value="TGE36425.1"/>
    <property type="molecule type" value="Genomic_DNA"/>
</dbReference>
<feature type="domain" description="Cytochrome b561 bacterial/Ni-hydrogenase" evidence="7">
    <location>
        <begin position="22"/>
        <end position="208"/>
    </location>
</feature>
<dbReference type="InterPro" id="IPR011577">
    <property type="entry name" value="Cyt_b561_bac/Ni-Hgenase"/>
</dbReference>
<evidence type="ECO:0000313" key="9">
    <source>
        <dbReference type="Proteomes" id="UP000298460"/>
    </source>
</evidence>
<dbReference type="GO" id="GO:0009061">
    <property type="term" value="P:anaerobic respiration"/>
    <property type="evidence" value="ECO:0007669"/>
    <property type="project" value="TreeGrafter"/>
</dbReference>
<sequence length="245" mass="27708">MALNLETKNIPVGRIVEDKVLRFSMGERISHWVHAVSFFVLLFTGLGVLSTFFQPAMSIVGGVQVAMVIHRVSAIIFVVVVGLMFFVGNPRYHWRWLKFVFNFTKSDWKHVSAFPKEFFGGHGIYPAPDKFNGGEKINSLITILGTVFITLSGIVMWFASSFPPALVRWAYPVHDISMIMMTAAVIGHMYLGLLHPDSRAAMSGMIDGYVSKRFARAHHGEWLDRLEQEQKAYDNSLKNMPKARK</sequence>
<dbReference type="GO" id="GO:0009055">
    <property type="term" value="F:electron transfer activity"/>
    <property type="evidence" value="ECO:0007669"/>
    <property type="project" value="InterPro"/>
</dbReference>
<comment type="subcellular location">
    <subcellularLocation>
        <location evidence="1">Cell membrane</location>
        <topology evidence="1">Multi-pass membrane protein</topology>
    </subcellularLocation>
</comment>
<dbReference type="RefSeq" id="WP_135550317.1">
    <property type="nucleotide sequence ID" value="NZ_SPQQ01000008.1"/>
</dbReference>
<evidence type="ECO:0000256" key="5">
    <source>
        <dbReference type="ARBA" id="ARBA00023136"/>
    </source>
</evidence>